<dbReference type="InterPro" id="IPR011335">
    <property type="entry name" value="Restrct_endonuc-II-like"/>
</dbReference>
<feature type="region of interest" description="Disordered" evidence="6">
    <location>
        <begin position="2006"/>
        <end position="2025"/>
    </location>
</feature>
<keyword evidence="2" id="KW-0547">Nucleotide-binding</keyword>
<dbReference type="PANTHER" id="PTHR43788:SF8">
    <property type="entry name" value="DNA-BINDING PROTEIN SMUBP-2"/>
    <property type="match status" value="1"/>
</dbReference>
<evidence type="ECO:0000259" key="9">
    <source>
        <dbReference type="Pfam" id="PF13087"/>
    </source>
</evidence>
<dbReference type="Pfam" id="PF13195">
    <property type="entry name" value="DUF4011"/>
    <property type="match status" value="1"/>
</dbReference>
<keyword evidence="5" id="KW-0067">ATP-binding</keyword>
<dbReference type="OrthoDB" id="9757917at2"/>
<evidence type="ECO:0000259" key="8">
    <source>
        <dbReference type="Pfam" id="PF13086"/>
    </source>
</evidence>
<feature type="domain" description="DUF3320" evidence="7">
    <location>
        <begin position="2068"/>
        <end position="2114"/>
    </location>
</feature>
<dbReference type="Gene3D" id="3.40.960.10">
    <property type="entry name" value="VSR Endonuclease"/>
    <property type="match status" value="1"/>
</dbReference>
<reference evidence="12" key="1">
    <citation type="submission" date="2014-07" db="EMBL/GenBank/DDBJ databases">
        <title>Genome sequencing of plant-pathogenic Streptomyces species.</title>
        <authorList>
            <person name="Harrison J."/>
            <person name="Sapp M."/>
            <person name="Thwaites R."/>
            <person name="Studholme D.J."/>
        </authorList>
    </citation>
    <scope>NUCLEOTIDE SEQUENCE [LARGE SCALE GENOMIC DNA]</scope>
    <source>
        <strain evidence="12">NCPPB 4445</strain>
    </source>
</reference>
<dbReference type="PANTHER" id="PTHR43788">
    <property type="entry name" value="DNA2/NAM7 HELICASE FAMILY MEMBER"/>
    <property type="match status" value="1"/>
</dbReference>
<evidence type="ECO:0000256" key="3">
    <source>
        <dbReference type="ARBA" id="ARBA00022801"/>
    </source>
</evidence>
<feature type="domain" description="DNA2/NAM7 helicase helicase" evidence="8">
    <location>
        <begin position="304"/>
        <end position="417"/>
    </location>
</feature>
<name>A0A0L0K2Y2_9ACTN</name>
<dbReference type="Gene3D" id="3.40.50.300">
    <property type="entry name" value="P-loop containing nucleotide triphosphate hydrolases"/>
    <property type="match status" value="3"/>
</dbReference>
<feature type="region of interest" description="Disordered" evidence="6">
    <location>
        <begin position="70"/>
        <end position="101"/>
    </location>
</feature>
<evidence type="ECO:0000256" key="5">
    <source>
        <dbReference type="ARBA" id="ARBA00022840"/>
    </source>
</evidence>
<comment type="caution">
    <text evidence="11">The sequence shown here is derived from an EMBL/GenBank/DDBJ whole genome shotgun (WGS) entry which is preliminary data.</text>
</comment>
<dbReference type="FunFam" id="3.40.960.10:FF:000002">
    <property type="entry name" value="DNA helicase related protein"/>
    <property type="match status" value="1"/>
</dbReference>
<evidence type="ECO:0000313" key="11">
    <source>
        <dbReference type="EMBL" id="KND32099.1"/>
    </source>
</evidence>
<evidence type="ECO:0000256" key="1">
    <source>
        <dbReference type="ARBA" id="ARBA00007913"/>
    </source>
</evidence>
<dbReference type="InterPro" id="IPR049468">
    <property type="entry name" value="Restrct_endonuc-II-like_dom"/>
</dbReference>
<dbReference type="InterPro" id="IPR041679">
    <property type="entry name" value="DNA2/NAM7-like_C"/>
</dbReference>
<evidence type="ECO:0000256" key="2">
    <source>
        <dbReference type="ARBA" id="ARBA00022741"/>
    </source>
</evidence>
<organism evidence="11 12">
    <name type="scientific">Streptomyces acidiscabies</name>
    <dbReference type="NCBI Taxonomy" id="42234"/>
    <lineage>
        <taxon>Bacteria</taxon>
        <taxon>Bacillati</taxon>
        <taxon>Actinomycetota</taxon>
        <taxon>Actinomycetes</taxon>
        <taxon>Kitasatosporales</taxon>
        <taxon>Streptomycetaceae</taxon>
        <taxon>Streptomyces</taxon>
    </lineage>
</organism>
<dbReference type="PATRIC" id="fig|42234.21.peg.4964"/>
<evidence type="ECO:0000259" key="7">
    <source>
        <dbReference type="Pfam" id="PF11784"/>
    </source>
</evidence>
<dbReference type="InterPro" id="IPR021754">
    <property type="entry name" value="DUF3320"/>
</dbReference>
<sequence>MTTPGAFGGGTDLERFKAKLAGWRTSLVDLSGRNRLLNFRHTRSATLEISYPTAEELVEKIESGWDFAVLPDEEPEPADGEPGATGEDSPAKALPTARRGGIVTQKTTNPALLRALRTLRGKSTQLFNDYGLWTLNLGVGMVRWREDGAESTSDAPLVLLPVRIERTAAGRVRLRLNDDEDAKFNPALRVKLEQFHIDWSLVSDQDPLDVPGVLAAAADAVSGKSGWEVSPRVVLALFASHKESMYQDLLDNEADVLASDLVRAVALGPGANLAADRFSFEELDLDRIDELSPPEDSPLVLDADASQRQAVAAAVAGRSFVLDGPPGTGKSQTITNMIAGLMHAGRSVLFVSEKAAALDVVLDRLRSVGLDSYALALHSHNTSRKAVAQELGRALLEEPRAPQLSQEAVSQVRETRQALSGYADAMNEVREPLGQTLHDAIGRFGRLADAPVVYQTHAFRADRLSARDLRLIVEATQTIAEAWEAVADPAFPWRELRPEGPYPRPALEQAIAAREGLVTALARYDDLAPGAGPVHDRAGVERLVTLIGLLDSRSPVPETWLTTDDFAVTVNDKVDAFKTDLRRVRRSRDEARAEAGERWSELSRTLTWEPDDAERTLAMMTPPGVDPAGLTETRARELAREFENASDRLRRTHQDVADLGTRTGVDVPKTLAAVHALCDVVALAGTDHRPLEGWLAPDGAAEAESAAVAVVADALDAFFTRREQVLAARALASAEAGPGWADLGSGPSARQPENEQALAGLVPPGLDLTGLTRRRAARLADRFESLARTVESAGRHADSAAALLGCARPATTAAADDIAALVETATAPDRTPAGWLDPAERARSRSAVGEIADAALKLDAAEAAARDTFTPRTATFTELPEAARRLMDGARGIGGLLSGTVRADRKLVAGLTHKGSWHSDLYDKLPLAVAWYTARARLRALAVDHADVLGPYATGPDGELPDVTGAREALAHAETVHRLAPDTVADPSCRSLLAAQLAHGSTAAPQLLAQGTELRRELSVWQQESDRAELTPYATDLTKRRLADVAGWLRAHLAPLRQADRLVETVTSTGRGDSDPDFEHTVATARAALLAAHAAQRETGAFAAQEDTDRALLGPWYRALDTDPADLDTDIAEHHGVGRLLRSARDMLRHRQGPATTERELLGPYATPGRIDTAALRAALDAAGTVARLVPETLADPGRRARLSETLAAGRQVPYDLLRQADTVRTELDRWSENARRPHLATVAPVLAERSLDEIALWLRVHVEPFEEAAELVHAVARVTERPGDGLTLTAARAAVRAVADARAAEEEFALRAAGHRTLLGELYRGADTKWDTVRDAVDWAQRVRRTAHGGSAGPLTEAAARTMLSAPADPSTTVRRDEWQRQSDVLADCFEPQRADRVRRELGTSLSSAGDLLSRLDRDPYGPEAWTSCAQGLATLRGYRLDGLPEQLAQRGVSAADFPSAVERAVLTAWIDHQLATDARLTPMRAVERDQLVERFRTVDRDLVAAAHAEVIAACNSRRPRGTSMGPTAVIRSEAEKQRRHMPVRVLLDRTRHVVHRIKPCFMMSPLTVSQFLPSDFRFDVVIFDEASQVLPQDAVNSVYRGRSLIVAGDKKQLPPTSFFSATSGSDEDDEWDDDAADGFESILDACKASGVLRSLSLRWHYRSRHENLIAFSNHDFYSDAPMVTFPGALEESPDAGVEFFKAHGVYDRGGRKDNPGEAAFVAQRVMHHFATRPGRTLGVVALSKPQAEAIEEAVQKARAARPDLERFFTEDRLGGFFVKNLETVQGDERDVIILSVGYGSDAQGRLRQEFGPINREGGWRRLNVAVTRARRRMEVVASFHGGDLPESPNYSVRELKRYLEYAQHGPQILATDAADPDAQPESPFEEEVVDVLRDWGYSVQPQVGVAGFRIDMAVRHPAAVGTYALGIECDGAMYHSSRAARDRDRLRESVLRDLGWNLHRIWGTDWYRNRREAMARLRTAVEAACARDPHGVPEAVAAGSAVVASAPGGHERDTEPPSGSAVSYAPVMAEGPVSWSRPYRDVARDSLVELRVQACRSRGLPSDIELQDPEAGQAVADVALSVVDVEGPVEHEVILTRVRTAWEISRSGQVVQDRIGRALSRLARQGRITRDGSTYDLPGRDVAFARTPTASCERKVGQVPAVERRLVVHRMVEESPGVPREELLREVARFFGWSRLGSEIRDALTGDIDALVAAGGLAEHGGGLVLADDGTEG</sequence>
<dbReference type="InterPro" id="IPR050534">
    <property type="entry name" value="Coronavir_polyprotein_1ab"/>
</dbReference>
<dbReference type="FunFam" id="3.40.50.300:FF:002063">
    <property type="entry name" value="DNA helicase related protein"/>
    <property type="match status" value="1"/>
</dbReference>
<dbReference type="Pfam" id="PF13087">
    <property type="entry name" value="AAA_12"/>
    <property type="match status" value="1"/>
</dbReference>
<dbReference type="Pfam" id="PF18741">
    <property type="entry name" value="MTES_1575"/>
    <property type="match status" value="1"/>
</dbReference>
<dbReference type="InterPro" id="IPR025103">
    <property type="entry name" value="DUF4011"/>
</dbReference>
<evidence type="ECO:0000259" key="10">
    <source>
        <dbReference type="Pfam" id="PF18741"/>
    </source>
</evidence>
<evidence type="ECO:0000313" key="12">
    <source>
        <dbReference type="Proteomes" id="UP000037151"/>
    </source>
</evidence>
<proteinExistence type="inferred from homology"/>
<dbReference type="SUPFAM" id="SSF52540">
    <property type="entry name" value="P-loop containing nucleoside triphosphate hydrolases"/>
    <property type="match status" value="2"/>
</dbReference>
<comment type="similarity">
    <text evidence="1">Belongs to the DNA2/NAM7 helicase family.</text>
</comment>
<dbReference type="InterPro" id="IPR047187">
    <property type="entry name" value="SF1_C_Upf1"/>
</dbReference>
<dbReference type="SUPFAM" id="SSF52980">
    <property type="entry name" value="Restriction endonuclease-like"/>
    <property type="match status" value="1"/>
</dbReference>
<dbReference type="RefSeq" id="WP_050372479.1">
    <property type="nucleotide sequence ID" value="NZ_KQ257823.1"/>
</dbReference>
<accession>A0A0L0K2Y2</accession>
<feature type="domain" description="DNA2/NAM7 helicase-like C-terminal" evidence="9">
    <location>
        <begin position="1654"/>
        <end position="1840"/>
    </location>
</feature>
<dbReference type="Pfam" id="PF11784">
    <property type="entry name" value="DUF3320"/>
    <property type="match status" value="1"/>
</dbReference>
<dbReference type="EMBL" id="JPPY01000139">
    <property type="protein sequence ID" value="KND32099.1"/>
    <property type="molecule type" value="Genomic_DNA"/>
</dbReference>
<gene>
    <name evidence="11" type="ORF">IQ63_24000</name>
</gene>
<keyword evidence="3" id="KW-0378">Hydrolase</keyword>
<feature type="domain" description="Restriction endonuclease type II-like" evidence="10">
    <location>
        <begin position="1886"/>
        <end position="1982"/>
    </location>
</feature>
<evidence type="ECO:0000256" key="6">
    <source>
        <dbReference type="SAM" id="MobiDB-lite"/>
    </source>
</evidence>
<dbReference type="Proteomes" id="UP000037151">
    <property type="component" value="Unassembled WGS sequence"/>
</dbReference>
<dbReference type="GO" id="GO:0016787">
    <property type="term" value="F:hydrolase activity"/>
    <property type="evidence" value="ECO:0007669"/>
    <property type="project" value="UniProtKB-KW"/>
</dbReference>
<dbReference type="GO" id="GO:0005524">
    <property type="term" value="F:ATP binding"/>
    <property type="evidence" value="ECO:0007669"/>
    <property type="project" value="UniProtKB-KW"/>
</dbReference>
<dbReference type="GO" id="GO:0043139">
    <property type="term" value="F:5'-3' DNA helicase activity"/>
    <property type="evidence" value="ECO:0007669"/>
    <property type="project" value="TreeGrafter"/>
</dbReference>
<keyword evidence="4" id="KW-0347">Helicase</keyword>
<dbReference type="InterPro" id="IPR041677">
    <property type="entry name" value="DNA2/NAM7_AAA_11"/>
</dbReference>
<protein>
    <submittedName>
        <fullName evidence="11">Uncharacterized protein</fullName>
    </submittedName>
</protein>
<evidence type="ECO:0000256" key="4">
    <source>
        <dbReference type="ARBA" id="ARBA00022806"/>
    </source>
</evidence>
<dbReference type="CDD" id="cd18808">
    <property type="entry name" value="SF1_C_Upf1"/>
    <property type="match status" value="1"/>
</dbReference>
<dbReference type="Pfam" id="PF13086">
    <property type="entry name" value="AAA_11"/>
    <property type="match status" value="1"/>
</dbReference>
<dbReference type="InterPro" id="IPR027417">
    <property type="entry name" value="P-loop_NTPase"/>
</dbReference>